<reference evidence="1 2" key="1">
    <citation type="submission" date="2018-03" db="EMBL/GenBank/DDBJ databases">
        <title>The ancient ancestry and fast evolution of plastids.</title>
        <authorList>
            <person name="Moore K.R."/>
            <person name="Magnabosco C."/>
            <person name="Momper L."/>
            <person name="Gold D.A."/>
            <person name="Bosak T."/>
            <person name="Fournier G.P."/>
        </authorList>
    </citation>
    <scope>NUCLEOTIDE SEQUENCE [LARGE SCALE GENOMIC DNA]</scope>
    <source>
        <strain evidence="1 2">CCALA 016</strain>
    </source>
</reference>
<dbReference type="AlphaFoldDB" id="A0A2T1M1P1"/>
<dbReference type="EMBL" id="PXOH01000003">
    <property type="protein sequence ID" value="PSF38618.1"/>
    <property type="molecule type" value="Genomic_DNA"/>
</dbReference>
<evidence type="ECO:0000313" key="2">
    <source>
        <dbReference type="Proteomes" id="UP000239001"/>
    </source>
</evidence>
<sequence length="64" mass="7457">MKEFNHSGTSGLITKGKKNETDSRIVLKPFFSRKDYCNNYLRYRLIQGATSLLMINRRNAKALF</sequence>
<gene>
    <name evidence="1" type="ORF">C7H19_03685</name>
</gene>
<comment type="caution">
    <text evidence="1">The sequence shown here is derived from an EMBL/GenBank/DDBJ whole genome shotgun (WGS) entry which is preliminary data.</text>
</comment>
<protein>
    <submittedName>
        <fullName evidence="1">Uncharacterized protein</fullName>
    </submittedName>
</protein>
<dbReference type="Proteomes" id="UP000239001">
    <property type="component" value="Unassembled WGS sequence"/>
</dbReference>
<name>A0A2T1M1P1_9CHRO</name>
<proteinExistence type="predicted"/>
<evidence type="ECO:0000313" key="1">
    <source>
        <dbReference type="EMBL" id="PSF38618.1"/>
    </source>
</evidence>
<keyword evidence="2" id="KW-1185">Reference proteome</keyword>
<reference evidence="1 2" key="2">
    <citation type="submission" date="2018-03" db="EMBL/GenBank/DDBJ databases">
        <authorList>
            <person name="Keele B.F."/>
        </authorList>
    </citation>
    <scope>NUCLEOTIDE SEQUENCE [LARGE SCALE GENOMIC DNA]</scope>
    <source>
        <strain evidence="1 2">CCALA 016</strain>
    </source>
</reference>
<accession>A0A2T1M1P1</accession>
<organism evidence="1 2">
    <name type="scientific">Aphanothece hegewaldii CCALA 016</name>
    <dbReference type="NCBI Taxonomy" id="2107694"/>
    <lineage>
        <taxon>Bacteria</taxon>
        <taxon>Bacillati</taxon>
        <taxon>Cyanobacteriota</taxon>
        <taxon>Cyanophyceae</taxon>
        <taxon>Oscillatoriophycideae</taxon>
        <taxon>Chroococcales</taxon>
        <taxon>Aphanothecaceae</taxon>
        <taxon>Aphanothece</taxon>
    </lineage>
</organism>